<gene>
    <name evidence="1" type="ORF">Tco_0925422</name>
</gene>
<protein>
    <submittedName>
        <fullName evidence="1">Uncharacterized protein</fullName>
    </submittedName>
</protein>
<comment type="caution">
    <text evidence="1">The sequence shown here is derived from an EMBL/GenBank/DDBJ whole genome shotgun (WGS) entry which is preliminary data.</text>
</comment>
<sequence>MKVIKKYSKLPWMLKMKDDLFTCDSPLGATFDEFNRLSRMDDDLFTYEVRIPGLSSPPYDEPQGDDEEVLTDKELYNLEETYVNEEDETAKIFRIETDVFQFETPLYKAFNEFNYLLKVDTDLLIHDILGFNTYEENKNAWIHE</sequence>
<dbReference type="EMBL" id="BQNB010015013">
    <property type="protein sequence ID" value="GJT35003.1"/>
    <property type="molecule type" value="Genomic_DNA"/>
</dbReference>
<accession>A0ABQ5D7M6</accession>
<organism evidence="1 2">
    <name type="scientific">Tanacetum coccineum</name>
    <dbReference type="NCBI Taxonomy" id="301880"/>
    <lineage>
        <taxon>Eukaryota</taxon>
        <taxon>Viridiplantae</taxon>
        <taxon>Streptophyta</taxon>
        <taxon>Embryophyta</taxon>
        <taxon>Tracheophyta</taxon>
        <taxon>Spermatophyta</taxon>
        <taxon>Magnoliopsida</taxon>
        <taxon>eudicotyledons</taxon>
        <taxon>Gunneridae</taxon>
        <taxon>Pentapetalae</taxon>
        <taxon>asterids</taxon>
        <taxon>campanulids</taxon>
        <taxon>Asterales</taxon>
        <taxon>Asteraceae</taxon>
        <taxon>Asteroideae</taxon>
        <taxon>Anthemideae</taxon>
        <taxon>Anthemidinae</taxon>
        <taxon>Tanacetum</taxon>
    </lineage>
</organism>
<proteinExistence type="predicted"/>
<reference evidence="1" key="1">
    <citation type="journal article" date="2022" name="Int. J. Mol. Sci.">
        <title>Draft Genome of Tanacetum Coccineum: Genomic Comparison of Closely Related Tanacetum-Family Plants.</title>
        <authorList>
            <person name="Yamashiro T."/>
            <person name="Shiraishi A."/>
            <person name="Nakayama K."/>
            <person name="Satake H."/>
        </authorList>
    </citation>
    <scope>NUCLEOTIDE SEQUENCE</scope>
</reference>
<keyword evidence="2" id="KW-1185">Reference proteome</keyword>
<dbReference type="Proteomes" id="UP001151760">
    <property type="component" value="Unassembled WGS sequence"/>
</dbReference>
<name>A0ABQ5D7M6_9ASTR</name>
<evidence type="ECO:0000313" key="1">
    <source>
        <dbReference type="EMBL" id="GJT35003.1"/>
    </source>
</evidence>
<evidence type="ECO:0000313" key="2">
    <source>
        <dbReference type="Proteomes" id="UP001151760"/>
    </source>
</evidence>
<reference evidence="1" key="2">
    <citation type="submission" date="2022-01" db="EMBL/GenBank/DDBJ databases">
        <authorList>
            <person name="Yamashiro T."/>
            <person name="Shiraishi A."/>
            <person name="Satake H."/>
            <person name="Nakayama K."/>
        </authorList>
    </citation>
    <scope>NUCLEOTIDE SEQUENCE</scope>
</reference>